<dbReference type="EMBL" id="AP017313">
    <property type="protein sequence ID" value="BAU55195.1"/>
    <property type="molecule type" value="Genomic_DNA"/>
</dbReference>
<gene>
    <name evidence="1" type="ORF">MgSA37_03376</name>
</gene>
<reference evidence="1 2" key="1">
    <citation type="submission" date="2015-12" db="EMBL/GenBank/DDBJ databases">
        <title>Genome sequence of Mucilaginibacter gotjawali.</title>
        <authorList>
            <person name="Lee J.S."/>
            <person name="Lee K.C."/>
            <person name="Kim K.K."/>
            <person name="Lee B.W."/>
        </authorList>
    </citation>
    <scope>NUCLEOTIDE SEQUENCE [LARGE SCALE GENOMIC DNA]</scope>
    <source>
        <strain evidence="1 2">SA3-7</strain>
    </source>
</reference>
<keyword evidence="2" id="KW-1185">Reference proteome</keyword>
<dbReference type="OrthoDB" id="679547at2"/>
<proteinExistence type="predicted"/>
<dbReference type="Proteomes" id="UP000218263">
    <property type="component" value="Chromosome"/>
</dbReference>
<evidence type="ECO:0000313" key="1">
    <source>
        <dbReference type="EMBL" id="BAU55195.1"/>
    </source>
</evidence>
<name>A0A110B3C1_9SPHI</name>
<dbReference type="Gene3D" id="2.60.40.1930">
    <property type="match status" value="1"/>
</dbReference>
<dbReference type="AlphaFoldDB" id="A0A110B3C1"/>
<dbReference type="KEGG" id="mgot:MgSA37_03376"/>
<dbReference type="RefSeq" id="WP_096353415.1">
    <property type="nucleotide sequence ID" value="NZ_AP017313.1"/>
</dbReference>
<sequence>MPYKTYIILAVIIRLCLLNYQTYAQTDTSFLTQAHTLLEKQSAAFPVEKVYLQTDKSNYDLFDTVWYKAYTVIGKNHQLSALSGVLYTELINVKDSVVSRQILHLISGAAWGDVVLTGSIKQGDYRLRAYTNWMRNAGPEYFF</sequence>
<evidence type="ECO:0000313" key="2">
    <source>
        <dbReference type="Proteomes" id="UP000218263"/>
    </source>
</evidence>
<organism evidence="1 2">
    <name type="scientific">Mucilaginibacter gotjawali</name>
    <dbReference type="NCBI Taxonomy" id="1550579"/>
    <lineage>
        <taxon>Bacteria</taxon>
        <taxon>Pseudomonadati</taxon>
        <taxon>Bacteroidota</taxon>
        <taxon>Sphingobacteriia</taxon>
        <taxon>Sphingobacteriales</taxon>
        <taxon>Sphingobacteriaceae</taxon>
        <taxon>Mucilaginibacter</taxon>
    </lineage>
</organism>
<protein>
    <submittedName>
        <fullName evidence="1">Uncharacterized protein</fullName>
    </submittedName>
</protein>
<accession>A0A110B3C1</accession>